<feature type="non-terminal residue" evidence="1">
    <location>
        <position position="131"/>
    </location>
</feature>
<evidence type="ECO:0000313" key="1">
    <source>
        <dbReference type="EMBL" id="CAG8816758.1"/>
    </source>
</evidence>
<keyword evidence="2" id="KW-1185">Reference proteome</keyword>
<dbReference type="AlphaFoldDB" id="A0A9N9K891"/>
<evidence type="ECO:0000313" key="2">
    <source>
        <dbReference type="Proteomes" id="UP000789405"/>
    </source>
</evidence>
<dbReference type="EMBL" id="CAJVPY010054334">
    <property type="protein sequence ID" value="CAG8816758.1"/>
    <property type="molecule type" value="Genomic_DNA"/>
</dbReference>
<accession>A0A9N9K891</accession>
<gene>
    <name evidence="1" type="ORF">DERYTH_LOCUS26329</name>
</gene>
<organism evidence="1 2">
    <name type="scientific">Dentiscutata erythropus</name>
    <dbReference type="NCBI Taxonomy" id="1348616"/>
    <lineage>
        <taxon>Eukaryota</taxon>
        <taxon>Fungi</taxon>
        <taxon>Fungi incertae sedis</taxon>
        <taxon>Mucoromycota</taxon>
        <taxon>Glomeromycotina</taxon>
        <taxon>Glomeromycetes</taxon>
        <taxon>Diversisporales</taxon>
        <taxon>Gigasporaceae</taxon>
        <taxon>Dentiscutata</taxon>
    </lineage>
</organism>
<sequence length="131" mass="15110">QQVCNSHYMIIVKNGYTEYKSASVPNSSTKLLFDDYHNIHENRCLNNTFLSEAAYLATSVCKKVERIDQLTIHTYDNAIVERKEERRMKDAILVGIQEQQLHSVQDYLKALNMILNYNKEIGCLTNNVAPI</sequence>
<reference evidence="1" key="1">
    <citation type="submission" date="2021-06" db="EMBL/GenBank/DDBJ databases">
        <authorList>
            <person name="Kallberg Y."/>
            <person name="Tangrot J."/>
            <person name="Rosling A."/>
        </authorList>
    </citation>
    <scope>NUCLEOTIDE SEQUENCE</scope>
    <source>
        <strain evidence="1">MA453B</strain>
    </source>
</reference>
<name>A0A9N9K891_9GLOM</name>
<proteinExistence type="predicted"/>
<dbReference type="Proteomes" id="UP000789405">
    <property type="component" value="Unassembled WGS sequence"/>
</dbReference>
<feature type="non-terminal residue" evidence="1">
    <location>
        <position position="1"/>
    </location>
</feature>
<protein>
    <submittedName>
        <fullName evidence="1">1545_t:CDS:1</fullName>
    </submittedName>
</protein>
<comment type="caution">
    <text evidence="1">The sequence shown here is derived from an EMBL/GenBank/DDBJ whole genome shotgun (WGS) entry which is preliminary data.</text>
</comment>
<dbReference type="OrthoDB" id="2426429at2759"/>